<evidence type="ECO:0000313" key="2">
    <source>
        <dbReference type="Proteomes" id="UP000010953"/>
    </source>
</evidence>
<name>M7X4T3_9BACT</name>
<dbReference type="InParanoid" id="M7X4T3"/>
<protein>
    <submittedName>
        <fullName evidence="1">Uncharacterized protein</fullName>
    </submittedName>
</protein>
<accession>M7X4T3</accession>
<sequence length="59" mass="6892">MHEENLVLSRIQSKTPSVFPLSISPKIIDFNQKLRNENLDFGFFCKKVFGGIWVEKYSD</sequence>
<reference evidence="1" key="1">
    <citation type="submission" date="2013-01" db="EMBL/GenBank/DDBJ databases">
        <title>Genome assembly of Mariniradius saccharolyticus AK6.</title>
        <authorList>
            <person name="Vaidya B."/>
            <person name="Khatri I."/>
            <person name="Tanuku N.R.S."/>
            <person name="Subramanian S."/>
            <person name="Pinnaka A."/>
        </authorList>
    </citation>
    <scope>NUCLEOTIDE SEQUENCE [LARGE SCALE GENOMIC DNA]</scope>
    <source>
        <strain evidence="1">AK6</strain>
    </source>
</reference>
<dbReference type="Proteomes" id="UP000010953">
    <property type="component" value="Unassembled WGS sequence"/>
</dbReference>
<dbReference type="AlphaFoldDB" id="M7X4T3"/>
<organism evidence="1 2">
    <name type="scientific">Mariniradius saccharolyticus AK6</name>
    <dbReference type="NCBI Taxonomy" id="1239962"/>
    <lineage>
        <taxon>Bacteria</taxon>
        <taxon>Pseudomonadati</taxon>
        <taxon>Bacteroidota</taxon>
        <taxon>Cytophagia</taxon>
        <taxon>Cytophagales</taxon>
        <taxon>Cyclobacteriaceae</taxon>
        <taxon>Mariniradius</taxon>
    </lineage>
</organism>
<comment type="caution">
    <text evidence="1">The sequence shown here is derived from an EMBL/GenBank/DDBJ whole genome shotgun (WGS) entry which is preliminary data.</text>
</comment>
<evidence type="ECO:0000313" key="1">
    <source>
        <dbReference type="EMBL" id="EMS32445.1"/>
    </source>
</evidence>
<dbReference type="EMBL" id="AMZY02000013">
    <property type="protein sequence ID" value="EMS32445.1"/>
    <property type="molecule type" value="Genomic_DNA"/>
</dbReference>
<proteinExistence type="predicted"/>
<gene>
    <name evidence="1" type="ORF">C943_01172</name>
</gene>
<keyword evidence="2" id="KW-1185">Reference proteome</keyword>